<organism evidence="4 5">
    <name type="scientific">Acipenser oxyrinchus oxyrinchus</name>
    <dbReference type="NCBI Taxonomy" id="40147"/>
    <lineage>
        <taxon>Eukaryota</taxon>
        <taxon>Metazoa</taxon>
        <taxon>Chordata</taxon>
        <taxon>Craniata</taxon>
        <taxon>Vertebrata</taxon>
        <taxon>Euteleostomi</taxon>
        <taxon>Actinopterygii</taxon>
        <taxon>Chondrostei</taxon>
        <taxon>Acipenseriformes</taxon>
        <taxon>Acipenseridae</taxon>
        <taxon>Acipenser</taxon>
    </lineage>
</organism>
<feature type="domain" description="SH3" evidence="3">
    <location>
        <begin position="55"/>
        <end position="121"/>
    </location>
</feature>
<evidence type="ECO:0000259" key="3">
    <source>
        <dbReference type="PROSITE" id="PS50002"/>
    </source>
</evidence>
<dbReference type="PROSITE" id="PS50002">
    <property type="entry name" value="SH3"/>
    <property type="match status" value="1"/>
</dbReference>
<dbReference type="Pfam" id="PF21998">
    <property type="entry name" value="FERM_C1_MyoVII"/>
    <property type="match status" value="1"/>
</dbReference>
<dbReference type="PANTHER" id="PTHR22692">
    <property type="entry name" value="MYOSIN VII, XV"/>
    <property type="match status" value="1"/>
</dbReference>
<dbReference type="Proteomes" id="UP001230051">
    <property type="component" value="Unassembled WGS sequence"/>
</dbReference>
<sequence>MNIQCMCRALFRRAAKPYGQSVSLSTLRGEDYTLTSANTADITELVLNFLEGLKERSQYAVALQDIGKLDDATFLNCKKGDLIVLLKDKDFATDRGWVKGQNDRTNQIGAIATDGVFILPTLTKPSEEVLV</sequence>
<protein>
    <submittedName>
        <fullName evidence="4">Unconventional myosin-VIIa</fullName>
    </submittedName>
</protein>
<accession>A0AAD8FQ63</accession>
<dbReference type="InterPro" id="IPR001452">
    <property type="entry name" value="SH3_domain"/>
</dbReference>
<dbReference type="InterPro" id="IPR011993">
    <property type="entry name" value="PH-like_dom_sf"/>
</dbReference>
<dbReference type="PANTHER" id="PTHR22692:SF24">
    <property type="entry name" value="MYOSIN VIIB"/>
    <property type="match status" value="1"/>
</dbReference>
<dbReference type="Gene3D" id="2.30.30.40">
    <property type="entry name" value="SH3 Domains"/>
    <property type="match status" value="1"/>
</dbReference>
<reference evidence="4" key="1">
    <citation type="submission" date="2022-02" db="EMBL/GenBank/DDBJ databases">
        <title>Atlantic sturgeon de novo genome assembly.</title>
        <authorList>
            <person name="Stock M."/>
            <person name="Klopp C."/>
            <person name="Guiguen Y."/>
            <person name="Cabau C."/>
            <person name="Parinello H."/>
            <person name="Santidrian Yebra-Pimentel E."/>
            <person name="Kuhl H."/>
            <person name="Dirks R.P."/>
            <person name="Guessner J."/>
            <person name="Wuertz S."/>
            <person name="Du K."/>
            <person name="Schartl M."/>
        </authorList>
    </citation>
    <scope>NUCLEOTIDE SEQUENCE</scope>
    <source>
        <strain evidence="4">STURGEONOMICS-FGT-2020</strain>
        <tissue evidence="4">Whole blood</tissue>
    </source>
</reference>
<dbReference type="InterPro" id="IPR036028">
    <property type="entry name" value="SH3-like_dom_sf"/>
</dbReference>
<dbReference type="SUPFAM" id="SSF50044">
    <property type="entry name" value="SH3-domain"/>
    <property type="match status" value="1"/>
</dbReference>
<keyword evidence="5" id="KW-1185">Reference proteome</keyword>
<keyword evidence="1 2" id="KW-0728">SH3 domain</keyword>
<evidence type="ECO:0000313" key="5">
    <source>
        <dbReference type="Proteomes" id="UP001230051"/>
    </source>
</evidence>
<dbReference type="InterPro" id="IPR051567">
    <property type="entry name" value="Unconventional_Myosin_ATPase"/>
</dbReference>
<dbReference type="InterPro" id="IPR041793">
    <property type="entry name" value="MyoVII_FERM_C1"/>
</dbReference>
<proteinExistence type="predicted"/>
<gene>
    <name evidence="4" type="primary">MYO7A</name>
    <name evidence="4" type="ORF">AOXY_G38367</name>
</gene>
<comment type="caution">
    <text evidence="4">The sequence shown here is derived from an EMBL/GenBank/DDBJ whole genome shotgun (WGS) entry which is preliminary data.</text>
</comment>
<name>A0AAD8FQ63_ACIOX</name>
<evidence type="ECO:0000313" key="4">
    <source>
        <dbReference type="EMBL" id="KAK1133235.1"/>
    </source>
</evidence>
<dbReference type="EMBL" id="JAGXEW010001014">
    <property type="protein sequence ID" value="KAK1133235.1"/>
    <property type="molecule type" value="Genomic_DNA"/>
</dbReference>
<evidence type="ECO:0000256" key="1">
    <source>
        <dbReference type="ARBA" id="ARBA00022443"/>
    </source>
</evidence>
<dbReference type="Gene3D" id="2.30.29.30">
    <property type="entry name" value="Pleckstrin-homology domain (PH domain)/Phosphotyrosine-binding domain (PTB)"/>
    <property type="match status" value="1"/>
</dbReference>
<evidence type="ECO:0000256" key="2">
    <source>
        <dbReference type="PROSITE-ProRule" id="PRU00192"/>
    </source>
</evidence>
<dbReference type="AlphaFoldDB" id="A0AAD8FQ63"/>